<dbReference type="Gene3D" id="3.40.630.30">
    <property type="match status" value="1"/>
</dbReference>
<reference evidence="1 2" key="1">
    <citation type="submission" date="2019-03" db="EMBL/GenBank/DDBJ databases">
        <title>Genomic Encyclopedia of Archaeal and Bacterial Type Strains, Phase II (KMG-II): from individual species to whole genera.</title>
        <authorList>
            <person name="Goeker M."/>
        </authorList>
    </citation>
    <scope>NUCLEOTIDE SEQUENCE [LARGE SCALE GENOMIC DNA]</scope>
    <source>
        <strain evidence="1 2">DSM 24425</strain>
    </source>
</reference>
<evidence type="ECO:0000313" key="2">
    <source>
        <dbReference type="Proteomes" id="UP000295777"/>
    </source>
</evidence>
<comment type="caution">
    <text evidence="1">The sequence shown here is derived from an EMBL/GenBank/DDBJ whole genome shotgun (WGS) entry which is preliminary data.</text>
</comment>
<proteinExistence type="predicted"/>
<dbReference type="AlphaFoldDB" id="A0A4V2PD06"/>
<keyword evidence="2" id="KW-1185">Reference proteome</keyword>
<organism evidence="1 2">
    <name type="scientific">Phorcysia thermohydrogeniphila</name>
    <dbReference type="NCBI Taxonomy" id="936138"/>
    <lineage>
        <taxon>Bacteria</taxon>
        <taxon>Pseudomonadati</taxon>
        <taxon>Aquificota</taxon>
        <taxon>Aquificia</taxon>
        <taxon>Desulfurobacteriales</taxon>
        <taxon>Desulfurobacteriaceae</taxon>
        <taxon>Phorcysia</taxon>
    </lineage>
</organism>
<dbReference type="Proteomes" id="UP000295777">
    <property type="component" value="Unassembled WGS sequence"/>
</dbReference>
<evidence type="ECO:0000313" key="1">
    <source>
        <dbReference type="EMBL" id="TCK03316.1"/>
    </source>
</evidence>
<sequence length="206" mass="23561">MIPLSSARLVSLSELMNTIPSKNQLKKLLKTFTCPSNEDVERFLYQNAVKFEKTGLARTYIWLGKLEEKPKVLAYFTIALKAIHLDEKILRAIESLVSKEKLEEVLNDLLKGFPLGEQNKQIAVYLIGQVGKIPQVEKLKGYLVKVALAKIEEASKIVGGKIVILDIAEPEKSKKLLSLYRELGFKELYKYQHKGKEFLRLYRKLP</sequence>
<accession>A0A4V2PD06</accession>
<dbReference type="RefSeq" id="WP_132527172.1">
    <property type="nucleotide sequence ID" value="NZ_SMFV01000005.1"/>
</dbReference>
<dbReference type="EMBL" id="SMFV01000005">
    <property type="protein sequence ID" value="TCK03316.1"/>
    <property type="molecule type" value="Genomic_DNA"/>
</dbReference>
<gene>
    <name evidence="1" type="ORF">CLV27_1387</name>
</gene>
<dbReference type="OrthoDB" id="9802211at2"/>
<protein>
    <recommendedName>
        <fullName evidence="3">N-acetyltransferase domain-containing protein</fullName>
    </recommendedName>
</protein>
<name>A0A4V2PD06_9BACT</name>
<evidence type="ECO:0008006" key="3">
    <source>
        <dbReference type="Google" id="ProtNLM"/>
    </source>
</evidence>